<accession>A0ABX2FSK7</accession>
<gene>
    <name evidence="2" type="ORF">HNP98_003014</name>
</gene>
<feature type="compositionally biased region" description="Low complexity" evidence="1">
    <location>
        <begin position="136"/>
        <end position="151"/>
    </location>
</feature>
<protein>
    <submittedName>
        <fullName evidence="2">Uncharacterized protein</fullName>
    </submittedName>
</protein>
<feature type="compositionally biased region" description="Polar residues" evidence="1">
    <location>
        <begin position="1"/>
        <end position="12"/>
    </location>
</feature>
<keyword evidence="3" id="KW-1185">Reference proteome</keyword>
<reference evidence="2 3" key="1">
    <citation type="submission" date="2020-05" db="EMBL/GenBank/DDBJ databases">
        <title>Genomic Encyclopedia of Type Strains, Phase IV (KMG-V): Genome sequencing to study the core and pangenomes of soil and plant-associated prokaryotes.</title>
        <authorList>
            <person name="Whitman W."/>
        </authorList>
    </citation>
    <scope>NUCLEOTIDE SEQUENCE [LARGE SCALE GENOMIC DNA]</scope>
    <source>
        <strain evidence="2 3">9A</strain>
    </source>
</reference>
<feature type="compositionally biased region" description="Basic and acidic residues" evidence="1">
    <location>
        <begin position="65"/>
        <end position="84"/>
    </location>
</feature>
<dbReference type="RefSeq" id="WP_173810957.1">
    <property type="nucleotide sequence ID" value="NZ_JABSNP010000014.1"/>
</dbReference>
<dbReference type="EMBL" id="JABSNP010000014">
    <property type="protein sequence ID" value="NRT20175.1"/>
    <property type="molecule type" value="Genomic_DNA"/>
</dbReference>
<evidence type="ECO:0000313" key="3">
    <source>
        <dbReference type="Proteomes" id="UP000779507"/>
    </source>
</evidence>
<evidence type="ECO:0000256" key="1">
    <source>
        <dbReference type="SAM" id="MobiDB-lite"/>
    </source>
</evidence>
<sequence length="151" mass="15977">MDTQNNNLSSAPDQEARAKEAHLNPNDPAKDAEAGTPGYGDFGKPTDANAPKGRSGSNDNPDEFSAIRDEAKAQDHPDNREDQPGHVMQNQATELVREVQASGAEAEELDAAWAKDDPRYAGGGTHNMRTAGADPNQANRNIAAADQAASK</sequence>
<evidence type="ECO:0000313" key="2">
    <source>
        <dbReference type="EMBL" id="NRT20175.1"/>
    </source>
</evidence>
<dbReference type="Proteomes" id="UP000779507">
    <property type="component" value="Unassembled WGS sequence"/>
</dbReference>
<name>A0ABX2FSK7_9BACT</name>
<feature type="compositionally biased region" description="Basic and acidic residues" evidence="1">
    <location>
        <begin position="14"/>
        <end position="33"/>
    </location>
</feature>
<proteinExistence type="predicted"/>
<comment type="caution">
    <text evidence="2">The sequence shown here is derived from an EMBL/GenBank/DDBJ whole genome shotgun (WGS) entry which is preliminary data.</text>
</comment>
<feature type="region of interest" description="Disordered" evidence="1">
    <location>
        <begin position="1"/>
        <end position="151"/>
    </location>
</feature>
<organism evidence="2 3">
    <name type="scientific">Hymenobacter caeli</name>
    <dbReference type="NCBI Taxonomy" id="2735894"/>
    <lineage>
        <taxon>Bacteria</taxon>
        <taxon>Pseudomonadati</taxon>
        <taxon>Bacteroidota</taxon>
        <taxon>Cytophagia</taxon>
        <taxon>Cytophagales</taxon>
        <taxon>Hymenobacteraceae</taxon>
        <taxon>Hymenobacter</taxon>
    </lineage>
</organism>